<dbReference type="EMBL" id="JH658486">
    <property type="protein sequence ID" value="EXK79031.1"/>
    <property type="molecule type" value="Genomic_DNA"/>
</dbReference>
<sequence length="108" mass="11643">MPLQSVLPKGSWILVTGATGFIASHTVKTLLDFEYKVRGTVRDREQASWLLNIFPTNFELIEVKGSISAIKGMSAAAHVATNNESIADPNMVIPQTVKGVTSMLEAAL</sequence>
<organism evidence="4 5">
    <name type="scientific">Fusarium oxysporum f. sp. raphani 54005</name>
    <dbReference type="NCBI Taxonomy" id="1089458"/>
    <lineage>
        <taxon>Eukaryota</taxon>
        <taxon>Fungi</taxon>
        <taxon>Dikarya</taxon>
        <taxon>Ascomycota</taxon>
        <taxon>Pezizomycotina</taxon>
        <taxon>Sordariomycetes</taxon>
        <taxon>Hypocreomycetidae</taxon>
        <taxon>Hypocreales</taxon>
        <taxon>Nectriaceae</taxon>
        <taxon>Fusarium</taxon>
        <taxon>Fusarium oxysporum species complex</taxon>
    </lineage>
</organism>
<dbReference type="HOGENOM" id="CLU_2197127_0_0_1"/>
<evidence type="ECO:0000313" key="5">
    <source>
        <dbReference type="Proteomes" id="UP000030663"/>
    </source>
</evidence>
<evidence type="ECO:0000313" key="4">
    <source>
        <dbReference type="EMBL" id="EXK79031.1"/>
    </source>
</evidence>
<dbReference type="PANTHER" id="PTHR10366:SF564">
    <property type="entry name" value="STEROL-4-ALPHA-CARBOXYLATE 3-DEHYDROGENASE, DECARBOXYLATING"/>
    <property type="match status" value="1"/>
</dbReference>
<dbReference type="Gene3D" id="3.40.50.720">
    <property type="entry name" value="NAD(P)-binding Rossmann-like Domain"/>
    <property type="match status" value="1"/>
</dbReference>
<feature type="domain" description="NAD-dependent epimerase/dehydratase" evidence="3">
    <location>
        <begin position="13"/>
        <end position="107"/>
    </location>
</feature>
<proteinExistence type="inferred from homology"/>
<dbReference type="AlphaFoldDB" id="X0BB77"/>
<dbReference type="SUPFAM" id="SSF51735">
    <property type="entry name" value="NAD(P)-binding Rossmann-fold domains"/>
    <property type="match status" value="1"/>
</dbReference>
<gene>
    <name evidence="4" type="ORF">FOQG_16324</name>
</gene>
<dbReference type="InterPro" id="IPR036291">
    <property type="entry name" value="NAD(P)-bd_dom_sf"/>
</dbReference>
<keyword evidence="5" id="KW-1185">Reference proteome</keyword>
<dbReference type="InterPro" id="IPR050425">
    <property type="entry name" value="NAD(P)_dehydrat-like"/>
</dbReference>
<reference evidence="4 5" key="1">
    <citation type="submission" date="2011-11" db="EMBL/GenBank/DDBJ databases">
        <title>The Genome Sequence of Fusarium oxysporum PHW815.</title>
        <authorList>
            <consortium name="The Broad Institute Genome Sequencing Platform"/>
            <person name="Ma L.-J."/>
            <person name="Gale L.R."/>
            <person name="Schwartz D.C."/>
            <person name="Zhou S."/>
            <person name="Corby-Kistler H."/>
            <person name="Young S.K."/>
            <person name="Zeng Q."/>
            <person name="Gargeya S."/>
            <person name="Fitzgerald M."/>
            <person name="Haas B."/>
            <person name="Abouelleil A."/>
            <person name="Alvarado L."/>
            <person name="Arachchi H.M."/>
            <person name="Berlin A."/>
            <person name="Brown A."/>
            <person name="Chapman S.B."/>
            <person name="Chen Z."/>
            <person name="Dunbar C."/>
            <person name="Freedman E."/>
            <person name="Gearin G."/>
            <person name="Goldberg J."/>
            <person name="Griggs A."/>
            <person name="Gujja S."/>
            <person name="Heiman D."/>
            <person name="Howarth C."/>
            <person name="Larson L."/>
            <person name="Lui A."/>
            <person name="MacDonald P.J.P."/>
            <person name="Montmayeur A."/>
            <person name="Murphy C."/>
            <person name="Neiman D."/>
            <person name="Pearson M."/>
            <person name="Priest M."/>
            <person name="Roberts A."/>
            <person name="Saif S."/>
            <person name="Shea T."/>
            <person name="Shenoy N."/>
            <person name="Sisk P."/>
            <person name="Stolte C."/>
            <person name="Sykes S."/>
            <person name="Wortman J."/>
            <person name="Nusbaum C."/>
            <person name="Birren B."/>
        </authorList>
    </citation>
    <scope>NUCLEOTIDE SEQUENCE [LARGE SCALE GENOMIC DNA]</scope>
    <source>
        <strain evidence="4 5">54005</strain>
    </source>
</reference>
<dbReference type="InterPro" id="IPR001509">
    <property type="entry name" value="Epimerase_deHydtase"/>
</dbReference>
<name>X0BB77_FUSOX</name>
<keyword evidence="1" id="KW-0560">Oxidoreductase</keyword>
<evidence type="ECO:0000256" key="1">
    <source>
        <dbReference type="ARBA" id="ARBA00023002"/>
    </source>
</evidence>
<protein>
    <recommendedName>
        <fullName evidence="3">NAD-dependent epimerase/dehydratase domain-containing protein</fullName>
    </recommendedName>
</protein>
<evidence type="ECO:0000256" key="2">
    <source>
        <dbReference type="ARBA" id="ARBA00023445"/>
    </source>
</evidence>
<dbReference type="Pfam" id="PF01370">
    <property type="entry name" value="Epimerase"/>
    <property type="match status" value="1"/>
</dbReference>
<dbReference type="GO" id="GO:0016616">
    <property type="term" value="F:oxidoreductase activity, acting on the CH-OH group of donors, NAD or NADP as acceptor"/>
    <property type="evidence" value="ECO:0007669"/>
    <property type="project" value="TreeGrafter"/>
</dbReference>
<dbReference type="Proteomes" id="UP000030663">
    <property type="component" value="Unassembled WGS sequence"/>
</dbReference>
<dbReference type="PANTHER" id="PTHR10366">
    <property type="entry name" value="NAD DEPENDENT EPIMERASE/DEHYDRATASE"/>
    <property type="match status" value="1"/>
</dbReference>
<accession>X0BB77</accession>
<evidence type="ECO:0000259" key="3">
    <source>
        <dbReference type="Pfam" id="PF01370"/>
    </source>
</evidence>
<comment type="similarity">
    <text evidence="2">Belongs to the NAD(P)-dependent epimerase/dehydratase family. Dihydroflavonol-4-reductase subfamily.</text>
</comment>